<keyword evidence="12" id="KW-1185">Reference proteome</keyword>
<dbReference type="PANTHER" id="PTHR30390">
    <property type="entry name" value="SEDOHEPTULOSE 7-PHOSPHATE ISOMERASE / DNAA INITIATOR-ASSOCIATING FACTOR FOR REPLICATION INITIATION"/>
    <property type="match status" value="1"/>
</dbReference>
<dbReference type="InterPro" id="IPR001347">
    <property type="entry name" value="SIS_dom"/>
</dbReference>
<feature type="domain" description="SIS" evidence="10">
    <location>
        <begin position="38"/>
        <end position="202"/>
    </location>
</feature>
<reference evidence="11 12" key="1">
    <citation type="submission" date="2015-01" db="EMBL/GenBank/DDBJ databases">
        <title>Desulfovibrio sp. JC271 draft genome sequence.</title>
        <authorList>
            <person name="Shivani Y."/>
            <person name="Subhash Y."/>
            <person name="Sasikala C."/>
            <person name="Ramana C.V."/>
        </authorList>
    </citation>
    <scope>NUCLEOTIDE SEQUENCE [LARGE SCALE GENOMIC DNA]</scope>
    <source>
        <strain evidence="11 12">JC271</strain>
    </source>
</reference>
<evidence type="ECO:0000256" key="3">
    <source>
        <dbReference type="ARBA" id="ARBA00009894"/>
    </source>
</evidence>
<feature type="binding site" evidence="9">
    <location>
        <position position="62"/>
    </location>
    <ligand>
        <name>Zn(2+)</name>
        <dbReference type="ChEBI" id="CHEBI:29105"/>
    </ligand>
</feature>
<comment type="miscellaneous">
    <text evidence="9">The reaction produces a racemic mixture of D-glycero-alpha-D-manno-heptose 7-phosphate and D-glycero-beta-D-manno-heptose 7-phosphate.</text>
</comment>
<dbReference type="InterPro" id="IPR004515">
    <property type="entry name" value="Phosphoheptose_Isoase"/>
</dbReference>
<dbReference type="EMBL" id="JXMS01000009">
    <property type="protein sequence ID" value="OBQ52643.1"/>
    <property type="molecule type" value="Genomic_DNA"/>
</dbReference>
<feature type="binding site" evidence="9">
    <location>
        <begin position="121"/>
        <end position="123"/>
    </location>
    <ligand>
        <name>substrate</name>
    </ligand>
</feature>
<dbReference type="EC" id="5.3.1.28" evidence="9"/>
<dbReference type="GO" id="GO:0005737">
    <property type="term" value="C:cytoplasm"/>
    <property type="evidence" value="ECO:0007669"/>
    <property type="project" value="UniProtKB-SubCell"/>
</dbReference>
<dbReference type="Proteomes" id="UP000091979">
    <property type="component" value="Unassembled WGS sequence"/>
</dbReference>
<dbReference type="HAMAP" id="MF_00067">
    <property type="entry name" value="GmhA"/>
    <property type="match status" value="1"/>
</dbReference>
<dbReference type="PANTHER" id="PTHR30390:SF6">
    <property type="entry name" value="DNAA INITIATOR-ASSOCIATING PROTEIN DIAA"/>
    <property type="match status" value="1"/>
</dbReference>
<accession>A0A1B7XEP2</accession>
<dbReference type="InterPro" id="IPR035461">
    <property type="entry name" value="GmhA/DiaA"/>
</dbReference>
<evidence type="ECO:0000256" key="4">
    <source>
        <dbReference type="ARBA" id="ARBA00022490"/>
    </source>
</evidence>
<dbReference type="Gene3D" id="3.40.50.10490">
    <property type="entry name" value="Glucose-6-phosphate isomerase like protein, domain 1"/>
    <property type="match status" value="1"/>
</dbReference>
<dbReference type="Pfam" id="PF13580">
    <property type="entry name" value="SIS_2"/>
    <property type="match status" value="1"/>
</dbReference>
<dbReference type="CDD" id="cd05006">
    <property type="entry name" value="SIS_GmhA"/>
    <property type="match status" value="1"/>
</dbReference>
<feature type="binding site" evidence="9">
    <location>
        <begin position="95"/>
        <end position="96"/>
    </location>
    <ligand>
        <name>substrate</name>
    </ligand>
</feature>
<dbReference type="GO" id="GO:0097367">
    <property type="term" value="F:carbohydrate derivative binding"/>
    <property type="evidence" value="ECO:0007669"/>
    <property type="project" value="InterPro"/>
</dbReference>
<comment type="similarity">
    <text evidence="3 9">Belongs to the SIS family. GmhA subfamily.</text>
</comment>
<evidence type="ECO:0000256" key="5">
    <source>
        <dbReference type="ARBA" id="ARBA00022723"/>
    </source>
</evidence>
<keyword evidence="4 9" id="KW-0963">Cytoplasm</keyword>
<comment type="cofactor">
    <cofactor evidence="9">
        <name>Zn(2+)</name>
        <dbReference type="ChEBI" id="CHEBI:29105"/>
    </cofactor>
    <text evidence="9">Binds 1 zinc ion per subunit.</text>
</comment>
<keyword evidence="5 9" id="KW-0479">Metal-binding</keyword>
<dbReference type="InterPro" id="IPR050099">
    <property type="entry name" value="SIS_GmhA/DiaA_subfam"/>
</dbReference>
<evidence type="ECO:0000256" key="2">
    <source>
        <dbReference type="ARBA" id="ARBA00004496"/>
    </source>
</evidence>
<comment type="subcellular location">
    <subcellularLocation>
        <location evidence="2 9">Cytoplasm</location>
    </subcellularLocation>
</comment>
<dbReference type="PATRIC" id="fig|1560234.3.peg.3299"/>
<feature type="binding site" evidence="9">
    <location>
        <position position="66"/>
    </location>
    <ligand>
        <name>Zn(2+)</name>
        <dbReference type="ChEBI" id="CHEBI:29105"/>
    </ligand>
</feature>
<dbReference type="GO" id="GO:0008270">
    <property type="term" value="F:zinc ion binding"/>
    <property type="evidence" value="ECO:0007669"/>
    <property type="project" value="UniProtKB-UniRule"/>
</dbReference>
<comment type="pathway">
    <text evidence="9">Carbohydrate biosynthesis; D-glycero-D-manno-heptose 7-phosphate biosynthesis; D-glycero-alpha-D-manno-heptose 7-phosphate and D-glycero-beta-D-manno-heptose 7-phosphate from sedoheptulose 7-phosphate: step 1/1.</text>
</comment>
<dbReference type="AlphaFoldDB" id="A0A1B7XEP2"/>
<feature type="binding site" evidence="9">
    <location>
        <position position="173"/>
    </location>
    <ligand>
        <name>substrate</name>
    </ligand>
</feature>
<keyword evidence="6 9" id="KW-0862">Zinc</keyword>
<evidence type="ECO:0000313" key="12">
    <source>
        <dbReference type="Proteomes" id="UP000091979"/>
    </source>
</evidence>
<feature type="binding site" evidence="9">
    <location>
        <position position="173"/>
    </location>
    <ligand>
        <name>Zn(2+)</name>
        <dbReference type="ChEBI" id="CHEBI:29105"/>
    </ligand>
</feature>
<dbReference type="RefSeq" id="WP_066853825.1">
    <property type="nucleotide sequence ID" value="NZ_JXMS01000009.1"/>
</dbReference>
<feature type="binding site" evidence="9">
    <location>
        <position position="181"/>
    </location>
    <ligand>
        <name>Zn(2+)</name>
        <dbReference type="ChEBI" id="CHEBI:29105"/>
    </ligand>
</feature>
<dbReference type="GO" id="GO:0005975">
    <property type="term" value="P:carbohydrate metabolic process"/>
    <property type="evidence" value="ECO:0007669"/>
    <property type="project" value="UniProtKB-UniRule"/>
</dbReference>
<proteinExistence type="inferred from homology"/>
<organism evidence="11 12">
    <name type="scientific">Halodesulfovibrio spirochaetisodalis</name>
    <dbReference type="NCBI Taxonomy" id="1560234"/>
    <lineage>
        <taxon>Bacteria</taxon>
        <taxon>Pseudomonadati</taxon>
        <taxon>Thermodesulfobacteriota</taxon>
        <taxon>Desulfovibrionia</taxon>
        <taxon>Desulfovibrionales</taxon>
        <taxon>Desulfovibrionaceae</taxon>
        <taxon>Halodesulfovibrio</taxon>
    </lineage>
</organism>
<feature type="binding site" evidence="9">
    <location>
        <position position="126"/>
    </location>
    <ligand>
        <name>substrate</name>
    </ligand>
</feature>
<evidence type="ECO:0000259" key="10">
    <source>
        <dbReference type="PROSITE" id="PS51464"/>
    </source>
</evidence>
<dbReference type="GO" id="GO:2001061">
    <property type="term" value="P:D-glycero-D-manno-heptose 7-phosphate biosynthetic process"/>
    <property type="evidence" value="ECO:0007669"/>
    <property type="project" value="UniProtKB-UniPathway"/>
</dbReference>
<dbReference type="GO" id="GO:0008968">
    <property type="term" value="F:D-sedoheptulose 7-phosphate isomerase activity"/>
    <property type="evidence" value="ECO:0007669"/>
    <property type="project" value="UniProtKB-UniRule"/>
</dbReference>
<keyword evidence="7 9" id="KW-0413">Isomerase</keyword>
<protein>
    <recommendedName>
        <fullName evidence="9">Phosphoheptose isomerase</fullName>
        <ecNumber evidence="9">5.3.1.28</ecNumber>
    </recommendedName>
    <alternativeName>
        <fullName evidence="9">Sedoheptulose 7-phosphate isomerase</fullName>
    </alternativeName>
</protein>
<comment type="catalytic activity">
    <reaction evidence="1 9">
        <text>2 D-sedoheptulose 7-phosphate = D-glycero-alpha-D-manno-heptose 7-phosphate + D-glycero-beta-D-manno-heptose 7-phosphate</text>
        <dbReference type="Rhea" id="RHEA:27489"/>
        <dbReference type="ChEBI" id="CHEBI:57483"/>
        <dbReference type="ChEBI" id="CHEBI:60203"/>
        <dbReference type="ChEBI" id="CHEBI:60204"/>
        <dbReference type="EC" id="5.3.1.28"/>
    </reaction>
</comment>
<gene>
    <name evidence="9" type="primary">gmhA</name>
    <name evidence="11" type="ORF">SP90_06625</name>
</gene>
<name>A0A1B7XEP2_9BACT</name>
<evidence type="ECO:0000256" key="9">
    <source>
        <dbReference type="HAMAP-Rule" id="MF_00067"/>
    </source>
</evidence>
<sequence>MTQQAIDTILEHAREGARLREEYFSQHAEEVDAVARKFAVCLAKGGKILFCGNGGSAADAQHLAAEFVNRFLIERPPLPSIALTTDTSILTAIGNDYGYDFVFSKQVQALGNKNDILVGISTSGNSANIINAFNAAHERGLLTVGFTGNGGGKMKDLCDILLDVPHAHTPLIQEVQLTIGHLLCQLTDYYLFEDAAALQADLEAAE</sequence>
<dbReference type="UniPathway" id="UPA00041">
    <property type="reaction ID" value="UER00436"/>
</dbReference>
<dbReference type="InterPro" id="IPR046348">
    <property type="entry name" value="SIS_dom_sf"/>
</dbReference>
<dbReference type="OrthoDB" id="9810929at2"/>
<comment type="caution">
    <text evidence="11">The sequence shown here is derived from an EMBL/GenBank/DDBJ whole genome shotgun (WGS) entry which is preliminary data.</text>
</comment>
<dbReference type="PROSITE" id="PS51464">
    <property type="entry name" value="SIS"/>
    <property type="match status" value="1"/>
</dbReference>
<evidence type="ECO:0000256" key="1">
    <source>
        <dbReference type="ARBA" id="ARBA00000348"/>
    </source>
</evidence>
<evidence type="ECO:0000313" key="11">
    <source>
        <dbReference type="EMBL" id="OBQ52643.1"/>
    </source>
</evidence>
<evidence type="ECO:0000256" key="8">
    <source>
        <dbReference type="ARBA" id="ARBA00023277"/>
    </source>
</evidence>
<evidence type="ECO:0000256" key="6">
    <source>
        <dbReference type="ARBA" id="ARBA00022833"/>
    </source>
</evidence>
<keyword evidence="8 9" id="KW-0119">Carbohydrate metabolism</keyword>
<dbReference type="STRING" id="1560234.SP90_06625"/>
<feature type="binding site" evidence="9">
    <location>
        <begin position="53"/>
        <end position="55"/>
    </location>
    <ligand>
        <name>substrate</name>
    </ligand>
</feature>
<feature type="binding site" evidence="9">
    <location>
        <position position="66"/>
    </location>
    <ligand>
        <name>substrate</name>
    </ligand>
</feature>
<evidence type="ECO:0000256" key="7">
    <source>
        <dbReference type="ARBA" id="ARBA00023235"/>
    </source>
</evidence>
<dbReference type="SUPFAM" id="SSF53697">
    <property type="entry name" value="SIS domain"/>
    <property type="match status" value="1"/>
</dbReference>
<comment type="function">
    <text evidence="9">Catalyzes the isomerization of sedoheptulose 7-phosphate in D-glycero-D-manno-heptose 7-phosphate.</text>
</comment>